<comment type="caution">
    <text evidence="2">The sequence shown here is derived from an EMBL/GenBank/DDBJ whole genome shotgun (WGS) entry which is preliminary data.</text>
</comment>
<gene>
    <name evidence="2" type="ORF">GOEFS_110_00550</name>
</gene>
<keyword evidence="3" id="KW-1185">Reference proteome</keyword>
<dbReference type="Proteomes" id="UP000035034">
    <property type="component" value="Unassembled WGS sequence"/>
</dbReference>
<accession>H0R5H5</accession>
<feature type="transmembrane region" description="Helical" evidence="1">
    <location>
        <begin position="78"/>
        <end position="99"/>
    </location>
</feature>
<dbReference type="STRING" id="1077974.GOEFS_110_00550"/>
<feature type="transmembrane region" description="Helical" evidence="1">
    <location>
        <begin position="120"/>
        <end position="142"/>
    </location>
</feature>
<dbReference type="EMBL" id="BAEH01000110">
    <property type="protein sequence ID" value="GAB20326.1"/>
    <property type="molecule type" value="Genomic_DNA"/>
</dbReference>
<evidence type="ECO:0008006" key="4">
    <source>
        <dbReference type="Google" id="ProtNLM"/>
    </source>
</evidence>
<dbReference type="AlphaFoldDB" id="H0R5H5"/>
<sequence length="182" mass="19729">MHTMADALRLNPISTDRDEVRWNGKARGETEIQRLDRNWGSLVQELRVLQTGVQLLAGFLMIVPFQDGFSELGDGGRIVYLVTVCAAMLAVAFLLAPIPMHRLLFRRHRLATVVVAAHRYMLLGLVMVAISTTGALAMIALVATHSAWIAAGAGVLIGGVIIVFWVLVPIHAAGRRGQSRGA</sequence>
<evidence type="ECO:0000256" key="1">
    <source>
        <dbReference type="SAM" id="Phobius"/>
    </source>
</evidence>
<proteinExistence type="predicted"/>
<keyword evidence="1" id="KW-1133">Transmembrane helix</keyword>
<dbReference type="eggNOG" id="ENOG5032CKR">
    <property type="taxonomic scope" value="Bacteria"/>
</dbReference>
<feature type="transmembrane region" description="Helical" evidence="1">
    <location>
        <begin position="148"/>
        <end position="170"/>
    </location>
</feature>
<evidence type="ECO:0000313" key="3">
    <source>
        <dbReference type="Proteomes" id="UP000035034"/>
    </source>
</evidence>
<evidence type="ECO:0000313" key="2">
    <source>
        <dbReference type="EMBL" id="GAB20326.1"/>
    </source>
</evidence>
<keyword evidence="1" id="KW-0472">Membrane</keyword>
<dbReference type="Pfam" id="PF19853">
    <property type="entry name" value="DUF6328"/>
    <property type="match status" value="1"/>
</dbReference>
<dbReference type="InterPro" id="IPR046291">
    <property type="entry name" value="DUF6328"/>
</dbReference>
<organism evidence="2 3">
    <name type="scientific">Gordonia effusa NBRC 100432</name>
    <dbReference type="NCBI Taxonomy" id="1077974"/>
    <lineage>
        <taxon>Bacteria</taxon>
        <taxon>Bacillati</taxon>
        <taxon>Actinomycetota</taxon>
        <taxon>Actinomycetes</taxon>
        <taxon>Mycobacteriales</taxon>
        <taxon>Gordoniaceae</taxon>
        <taxon>Gordonia</taxon>
    </lineage>
</organism>
<feature type="transmembrane region" description="Helical" evidence="1">
    <location>
        <begin position="46"/>
        <end position="66"/>
    </location>
</feature>
<reference evidence="2 3" key="1">
    <citation type="submission" date="2011-12" db="EMBL/GenBank/DDBJ databases">
        <title>Whole genome shotgun sequence of Gordonia effusa NBRC 100432.</title>
        <authorList>
            <person name="Yoshida I."/>
            <person name="Takarada H."/>
            <person name="Hosoyama A."/>
            <person name="Tsuchikane K."/>
            <person name="Katsumata H."/>
            <person name="Yamazaki S."/>
            <person name="Fujita N."/>
        </authorList>
    </citation>
    <scope>NUCLEOTIDE SEQUENCE [LARGE SCALE GENOMIC DNA]</scope>
    <source>
        <strain evidence="2 3">NBRC 100432</strain>
    </source>
</reference>
<keyword evidence="1" id="KW-0812">Transmembrane</keyword>
<name>H0R5H5_9ACTN</name>
<protein>
    <recommendedName>
        <fullName evidence="4">Sodium:proton antiporter</fullName>
    </recommendedName>
</protein>